<dbReference type="EMBL" id="WSLF01000003">
    <property type="protein sequence ID" value="KAE9635451.1"/>
    <property type="molecule type" value="Genomic_DNA"/>
</dbReference>
<proteinExistence type="predicted"/>
<dbReference type="SUPFAM" id="SSF82185">
    <property type="entry name" value="Histone H3 K4-specific methyltransferase SET7/9 N-terminal domain"/>
    <property type="match status" value="2"/>
</dbReference>
<sequence length="364" mass="42139">MKRLSRVSFLFILMLIMVIMSMYRFNPVHAQMNIEEISSSEQKAVKKVIENLVEAIRTYDPDQYIALFHKKSPIYVLHYSDLKETFRILSSYDLVYEIENIRFIQKKDEDVTVEVDIIVKSHNSEEYTDRRNTFQYILKSEENQYKIYDMSVKSIEALGQKDQSNTILAKKRLYYADGSLAYEGVMENGKPHGRGIRYYKDGKIMYEGTFKDGKISGTGIFYDASGKKVYEGEVENGRPSGHGNSYYPNGRIFYSGYWKDGVFDGRGKIYYENGKVMYMGEFVEGRATGQGKAYYDNGIIQYEGEMKDDYSHGKGIEYYKNGQIMYEGEFANGVPHGEGTKYDEEGKIIFKGQWEKGEPVQPEK</sequence>
<protein>
    <recommendedName>
        <fullName evidence="4">MORN repeat protein</fullName>
    </recommendedName>
</protein>
<reference evidence="2 3" key="1">
    <citation type="submission" date="2019-12" db="EMBL/GenBank/DDBJ databases">
        <title>Defluviitalea raffinosedens, isolated from a biogas fermenter, genome sequencing and characterization.</title>
        <authorList>
            <person name="Rettenmaier R."/>
            <person name="Schneider M."/>
            <person name="Neuhaus K."/>
            <person name="Liebl W."/>
            <person name="Zverlov V."/>
        </authorList>
    </citation>
    <scope>NUCLEOTIDE SEQUENCE [LARGE SCALE GENOMIC DNA]</scope>
    <source>
        <strain evidence="2 3">249c-K6</strain>
    </source>
</reference>
<dbReference type="Pfam" id="PF02493">
    <property type="entry name" value="MORN"/>
    <property type="match status" value="7"/>
</dbReference>
<evidence type="ECO:0000313" key="3">
    <source>
        <dbReference type="Proteomes" id="UP000483018"/>
    </source>
</evidence>
<dbReference type="GO" id="GO:0005829">
    <property type="term" value="C:cytosol"/>
    <property type="evidence" value="ECO:0007669"/>
    <property type="project" value="TreeGrafter"/>
</dbReference>
<dbReference type="PANTHER" id="PTHR43215">
    <property type="entry name" value="RADIAL SPOKE HEAD 1 HOMOLOG"/>
    <property type="match status" value="1"/>
</dbReference>
<dbReference type="Proteomes" id="UP000483018">
    <property type="component" value="Unassembled WGS sequence"/>
</dbReference>
<dbReference type="OrthoDB" id="7059515at2"/>
<dbReference type="SMART" id="SM00698">
    <property type="entry name" value="MORN"/>
    <property type="match status" value="7"/>
</dbReference>
<dbReference type="PANTHER" id="PTHR43215:SF14">
    <property type="entry name" value="RADIAL SPOKE HEAD 1 HOMOLOG"/>
    <property type="match status" value="1"/>
</dbReference>
<name>A0A7C8HF89_9FIRM</name>
<evidence type="ECO:0008006" key="4">
    <source>
        <dbReference type="Google" id="ProtNLM"/>
    </source>
</evidence>
<dbReference type="InterPro" id="IPR003409">
    <property type="entry name" value="MORN"/>
</dbReference>
<dbReference type="RefSeq" id="WP_158739699.1">
    <property type="nucleotide sequence ID" value="NZ_WSLF01000003.1"/>
</dbReference>
<accession>A0A7C8HF89</accession>
<dbReference type="Gene3D" id="2.20.110.10">
    <property type="entry name" value="Histone H3 K4-specific methyltransferase SET7/9 N-terminal domain"/>
    <property type="match status" value="4"/>
</dbReference>
<gene>
    <name evidence="2" type="ORF">GND95_04705</name>
</gene>
<dbReference type="AlphaFoldDB" id="A0A7C8HF89"/>
<keyword evidence="3" id="KW-1185">Reference proteome</keyword>
<evidence type="ECO:0000256" key="1">
    <source>
        <dbReference type="ARBA" id="ARBA00022737"/>
    </source>
</evidence>
<organism evidence="2 3">
    <name type="scientific">Defluviitalea raffinosedens</name>
    <dbReference type="NCBI Taxonomy" id="1450156"/>
    <lineage>
        <taxon>Bacteria</taxon>
        <taxon>Bacillati</taxon>
        <taxon>Bacillota</taxon>
        <taxon>Clostridia</taxon>
        <taxon>Lachnospirales</taxon>
        <taxon>Defluviitaleaceae</taxon>
        <taxon>Defluviitalea</taxon>
    </lineage>
</organism>
<comment type="caution">
    <text evidence="2">The sequence shown here is derived from an EMBL/GenBank/DDBJ whole genome shotgun (WGS) entry which is preliminary data.</text>
</comment>
<keyword evidence="1" id="KW-0677">Repeat</keyword>
<evidence type="ECO:0000313" key="2">
    <source>
        <dbReference type="EMBL" id="KAE9635451.1"/>
    </source>
</evidence>